<accession>A0A182FKQ3</accession>
<evidence type="ECO:0000256" key="4">
    <source>
        <dbReference type="ARBA" id="ARBA00022771"/>
    </source>
</evidence>
<evidence type="ECO:0000256" key="7">
    <source>
        <dbReference type="SAM" id="MobiDB-lite"/>
    </source>
</evidence>
<dbReference type="Pfam" id="PF07776">
    <property type="entry name" value="zf-AD"/>
    <property type="match status" value="1"/>
</dbReference>
<evidence type="ECO:0000313" key="8">
    <source>
        <dbReference type="EnsemblMetazoa" id="AALB007111-PA"/>
    </source>
</evidence>
<evidence type="ECO:0000256" key="2">
    <source>
        <dbReference type="ARBA" id="ARBA00022723"/>
    </source>
</evidence>
<keyword evidence="5" id="KW-0862">Zinc</keyword>
<dbReference type="EnsemblMetazoa" id="AALB007111-RA">
    <property type="protein sequence ID" value="AALB007111-PA"/>
    <property type="gene ID" value="AALB007111"/>
</dbReference>
<dbReference type="AlphaFoldDB" id="A0A182FKQ3"/>
<dbReference type="SMART" id="SM00868">
    <property type="entry name" value="zf-AD"/>
    <property type="match status" value="1"/>
</dbReference>
<evidence type="ECO:0000313" key="9">
    <source>
        <dbReference type="Proteomes" id="UP000069272"/>
    </source>
</evidence>
<feature type="region of interest" description="Disordered" evidence="7">
    <location>
        <begin position="167"/>
        <end position="218"/>
    </location>
</feature>
<dbReference type="Pfam" id="PF00096">
    <property type="entry name" value="zf-C2H2"/>
    <property type="match status" value="3"/>
</dbReference>
<evidence type="ECO:0000256" key="5">
    <source>
        <dbReference type="ARBA" id="ARBA00022833"/>
    </source>
</evidence>
<dbReference type="Gene3D" id="3.30.160.60">
    <property type="entry name" value="Classic Zinc Finger"/>
    <property type="match status" value="5"/>
</dbReference>
<keyword evidence="2" id="KW-0479">Metal-binding</keyword>
<reference evidence="8" key="2">
    <citation type="submission" date="2022-08" db="UniProtKB">
        <authorList>
            <consortium name="EnsemblMetazoa"/>
        </authorList>
    </citation>
    <scope>IDENTIFICATION</scope>
    <source>
        <strain evidence="8">STECLA/ALBI9_A</strain>
    </source>
</reference>
<evidence type="ECO:0000256" key="3">
    <source>
        <dbReference type="ARBA" id="ARBA00022737"/>
    </source>
</evidence>
<organism evidence="8 9">
    <name type="scientific">Anopheles albimanus</name>
    <name type="common">New world malaria mosquito</name>
    <dbReference type="NCBI Taxonomy" id="7167"/>
    <lineage>
        <taxon>Eukaryota</taxon>
        <taxon>Metazoa</taxon>
        <taxon>Ecdysozoa</taxon>
        <taxon>Arthropoda</taxon>
        <taxon>Hexapoda</taxon>
        <taxon>Insecta</taxon>
        <taxon>Pterygota</taxon>
        <taxon>Neoptera</taxon>
        <taxon>Endopterygota</taxon>
        <taxon>Diptera</taxon>
        <taxon>Nematocera</taxon>
        <taxon>Culicoidea</taxon>
        <taxon>Culicidae</taxon>
        <taxon>Anophelinae</taxon>
        <taxon>Anopheles</taxon>
    </lineage>
</organism>
<dbReference type="OrthoDB" id="3565419at2759"/>
<dbReference type="PROSITE" id="PS00028">
    <property type="entry name" value="ZINC_FINGER_C2H2_1"/>
    <property type="match status" value="7"/>
</dbReference>
<evidence type="ECO:0000256" key="6">
    <source>
        <dbReference type="ARBA" id="ARBA00023242"/>
    </source>
</evidence>
<dbReference type="STRING" id="7167.A0A182FKQ3"/>
<dbReference type="RefSeq" id="XP_035790087.1">
    <property type="nucleotide sequence ID" value="XM_035934194.1"/>
</dbReference>
<keyword evidence="6" id="KW-0539">Nucleus</keyword>
<keyword evidence="9" id="KW-1185">Reference proteome</keyword>
<dbReference type="SMART" id="SM00355">
    <property type="entry name" value="ZnF_C2H2"/>
    <property type="match status" value="10"/>
</dbReference>
<dbReference type="InterPro" id="IPR012934">
    <property type="entry name" value="Znf_AD"/>
</dbReference>
<dbReference type="VEuPathDB" id="VectorBase:AALB007111"/>
<name>A0A182FKQ3_ANOAL</name>
<dbReference type="KEGG" id="aali:118465733"/>
<dbReference type="VEuPathDB" id="VectorBase:AALB20_027875"/>
<dbReference type="Gene3D" id="3.40.1800.20">
    <property type="match status" value="1"/>
</dbReference>
<comment type="subcellular location">
    <subcellularLocation>
        <location evidence="1">Nucleus</location>
    </subcellularLocation>
</comment>
<protein>
    <submittedName>
        <fullName evidence="8">Uncharacterized protein</fullName>
    </submittedName>
</protein>
<proteinExistence type="predicted"/>
<dbReference type="SUPFAM" id="SSF57667">
    <property type="entry name" value="beta-beta-alpha zinc fingers"/>
    <property type="match status" value="4"/>
</dbReference>
<dbReference type="GO" id="GO:0005634">
    <property type="term" value="C:nucleus"/>
    <property type="evidence" value="ECO:0007669"/>
    <property type="project" value="UniProtKB-SubCell"/>
</dbReference>
<dbReference type="InterPro" id="IPR036236">
    <property type="entry name" value="Znf_C2H2_sf"/>
</dbReference>
<feature type="compositionally biased region" description="Acidic residues" evidence="7">
    <location>
        <begin position="174"/>
        <end position="210"/>
    </location>
</feature>
<dbReference type="PANTHER" id="PTHR24394:SF29">
    <property type="entry name" value="MYONEURIN"/>
    <property type="match status" value="1"/>
</dbReference>
<dbReference type="PROSITE" id="PS51915">
    <property type="entry name" value="ZAD"/>
    <property type="match status" value="1"/>
</dbReference>
<dbReference type="GO" id="GO:0008270">
    <property type="term" value="F:zinc ion binding"/>
    <property type="evidence" value="ECO:0007669"/>
    <property type="project" value="UniProtKB-UniRule"/>
</dbReference>
<evidence type="ECO:0000256" key="1">
    <source>
        <dbReference type="ARBA" id="ARBA00004123"/>
    </source>
</evidence>
<keyword evidence="3" id="KW-0677">Repeat</keyword>
<reference evidence="8 9" key="1">
    <citation type="journal article" date="2017" name="G3 (Bethesda)">
        <title>The Physical Genome Mapping of Anopheles albimanus Corrected Scaffold Misassemblies and Identified Interarm Rearrangements in Genus Anopheles.</title>
        <authorList>
            <person name="Artemov G.N."/>
            <person name="Peery A.N."/>
            <person name="Jiang X."/>
            <person name="Tu Z."/>
            <person name="Stegniy V.N."/>
            <person name="Sharakhova M.V."/>
            <person name="Sharakhov I.V."/>
        </authorList>
    </citation>
    <scope>NUCLEOTIDE SEQUENCE [LARGE SCALE GENOMIC DNA]</scope>
    <source>
        <strain evidence="8 9">ALBI9_A</strain>
    </source>
</reference>
<dbReference type="PROSITE" id="PS50157">
    <property type="entry name" value="ZINC_FINGER_C2H2_2"/>
    <property type="match status" value="8"/>
</dbReference>
<dbReference type="Proteomes" id="UP000069272">
    <property type="component" value="Chromosome 3R"/>
</dbReference>
<dbReference type="GeneID" id="118465733"/>
<keyword evidence="4" id="KW-0863">Zinc-finger</keyword>
<dbReference type="InterPro" id="IPR013087">
    <property type="entry name" value="Znf_C2H2_type"/>
</dbReference>
<dbReference type="SUPFAM" id="SSF57716">
    <property type="entry name" value="Glucocorticoid receptor-like (DNA-binding domain)"/>
    <property type="match status" value="1"/>
</dbReference>
<dbReference type="FunFam" id="3.30.160.60:FF:000145">
    <property type="entry name" value="Zinc finger protein 574"/>
    <property type="match status" value="1"/>
</dbReference>
<dbReference type="GO" id="GO:0000981">
    <property type="term" value="F:DNA-binding transcription factor activity, RNA polymerase II-specific"/>
    <property type="evidence" value="ECO:0007669"/>
    <property type="project" value="TreeGrafter"/>
</dbReference>
<sequence>MTTCRLCLFSVGEMLYIFGEQGRAVKLEEQLRNHLNLSVTEESPLPRHVCVKCYQTLVAFDAFYQEVSQNQTLLTLNAQQQPTETITFVRADPKDDHYMLQDGLTLVIANYRTIAPPATEVVDIGPPSYDEVQQSKVHANSITTLQTSESVVNDEDQNQYEELNLVEEQSMEPADNDEQDEDGHDEEEDDGMEDDVSVDSESSVIEEEPPVLENTDTDGLLPKQMLVNGKFVIRGEKLTKCMDQFYDLTCRICDKAEWTTINELFVHYRAIHGTTGYLQCCGRKMRRTKVLATHMATHVQPEAFQCHVCKKMLTSQQTLRSHLKNHLPEEKRPLKCRLCPRRFSYSSVLATHLATHRVSPPPSKVHVCEHCNRAYRTPRGLQDHVVKEHSNPQNQQPSNGTQSASHVCHICQKQFSCRSNLGYHMTTHQPPLQQVQCEQCGKWLKNKICLNKHMMQHSQIRHSCNQCDYSAVNVQSLQNHIRVQHSSDRPYVCGECGKAFKLKSNLQNHQVLHTGEQRYACEFCPRKFFSSGNYYTHRKRMHPRELDEVKRRKEDEERAFRERTILAKTKGDSIGAT</sequence>
<dbReference type="PANTHER" id="PTHR24394">
    <property type="entry name" value="ZINC FINGER PROTEIN"/>
    <property type="match status" value="1"/>
</dbReference>